<reference evidence="3" key="1">
    <citation type="journal article" date="2019" name="Int. J. Syst. Evol. Microbiol.">
        <title>The Global Catalogue of Microorganisms (GCM) 10K type strain sequencing project: providing services to taxonomists for standard genome sequencing and annotation.</title>
        <authorList>
            <consortium name="The Broad Institute Genomics Platform"/>
            <consortium name="The Broad Institute Genome Sequencing Center for Infectious Disease"/>
            <person name="Wu L."/>
            <person name="Ma J."/>
        </authorList>
    </citation>
    <scope>NUCLEOTIDE SEQUENCE [LARGE SCALE GENOMIC DNA]</scope>
    <source>
        <strain evidence="3">CCM 8702</strain>
    </source>
</reference>
<keyword evidence="1" id="KW-0472">Membrane</keyword>
<protein>
    <submittedName>
        <fullName evidence="2">Uncharacterized protein</fullName>
    </submittedName>
</protein>
<name>A0ABQ2A6Z6_9BACL</name>
<evidence type="ECO:0000256" key="1">
    <source>
        <dbReference type="SAM" id="Phobius"/>
    </source>
</evidence>
<dbReference type="EMBL" id="BMDD01000006">
    <property type="protein sequence ID" value="GGH85917.1"/>
    <property type="molecule type" value="Genomic_DNA"/>
</dbReference>
<keyword evidence="1" id="KW-0812">Transmembrane</keyword>
<sequence>MDIAWIASFNAASISFFIVYILIGLFEAQAIQKSRMLAAFEYSPPK</sequence>
<evidence type="ECO:0000313" key="2">
    <source>
        <dbReference type="EMBL" id="GGH85917.1"/>
    </source>
</evidence>
<keyword evidence="3" id="KW-1185">Reference proteome</keyword>
<proteinExistence type="predicted"/>
<dbReference type="RefSeq" id="WP_172246665.1">
    <property type="nucleotide sequence ID" value="NZ_BMDD01000006.1"/>
</dbReference>
<accession>A0ABQ2A6Z6</accession>
<comment type="caution">
    <text evidence="2">The sequence shown here is derived from an EMBL/GenBank/DDBJ whole genome shotgun (WGS) entry which is preliminary data.</text>
</comment>
<feature type="transmembrane region" description="Helical" evidence="1">
    <location>
        <begin position="6"/>
        <end position="26"/>
    </location>
</feature>
<keyword evidence="1" id="KW-1133">Transmembrane helix</keyword>
<gene>
    <name evidence="2" type="ORF">GCM10007362_44470</name>
</gene>
<evidence type="ECO:0000313" key="3">
    <source>
        <dbReference type="Proteomes" id="UP000605427"/>
    </source>
</evidence>
<dbReference type="Proteomes" id="UP000605427">
    <property type="component" value="Unassembled WGS sequence"/>
</dbReference>
<organism evidence="2 3">
    <name type="scientific">Saccharibacillus endophyticus</name>
    <dbReference type="NCBI Taxonomy" id="2060666"/>
    <lineage>
        <taxon>Bacteria</taxon>
        <taxon>Bacillati</taxon>
        <taxon>Bacillota</taxon>
        <taxon>Bacilli</taxon>
        <taxon>Bacillales</taxon>
        <taxon>Paenibacillaceae</taxon>
        <taxon>Saccharibacillus</taxon>
    </lineage>
</organism>